<evidence type="ECO:0008006" key="3">
    <source>
        <dbReference type="Google" id="ProtNLM"/>
    </source>
</evidence>
<accession>A0A935CDR0</accession>
<dbReference type="Proteomes" id="UP000611723">
    <property type="component" value="Unassembled WGS sequence"/>
</dbReference>
<evidence type="ECO:0000313" key="1">
    <source>
        <dbReference type="EMBL" id="MBK6267178.1"/>
    </source>
</evidence>
<reference evidence="1" key="1">
    <citation type="submission" date="2021-01" db="EMBL/GenBank/DDBJ databases">
        <title>Marivirga aurantiaca sp. nov., isolated from intertidal surface sediments.</title>
        <authorList>
            <person name="Zhang M."/>
        </authorList>
    </citation>
    <scope>NUCLEOTIDE SEQUENCE</scope>
    <source>
        <strain evidence="1">S37H4</strain>
    </source>
</reference>
<dbReference type="InterPro" id="IPR023393">
    <property type="entry name" value="START-like_dom_sf"/>
</dbReference>
<gene>
    <name evidence="1" type="ORF">JKA74_19190</name>
</gene>
<dbReference type="AlphaFoldDB" id="A0A935CDR0"/>
<protein>
    <recommendedName>
        <fullName evidence="3">Ligand-binding SRPBCC domain-containing protein</fullName>
    </recommendedName>
</protein>
<name>A0A935CDR0_9BACT</name>
<dbReference type="EMBL" id="JAEQBW010000015">
    <property type="protein sequence ID" value="MBK6267178.1"/>
    <property type="molecule type" value="Genomic_DNA"/>
</dbReference>
<organism evidence="1 2">
    <name type="scientific">Marivirga aurantiaca</name>
    <dbReference type="NCBI Taxonomy" id="2802615"/>
    <lineage>
        <taxon>Bacteria</taxon>
        <taxon>Pseudomonadati</taxon>
        <taxon>Bacteroidota</taxon>
        <taxon>Cytophagia</taxon>
        <taxon>Cytophagales</taxon>
        <taxon>Marivirgaceae</taxon>
        <taxon>Marivirga</taxon>
    </lineage>
</organism>
<sequence length="150" mass="18079">MHLKINTKVKSNYMDVKKGFNKELFLKLNPPFPPVELKEFGGCEKGDKVHLVLNFIFFKQHWISDITYDHTDDQLFEFIDEGVRLPFFLKYWKHHHVVRSDKDGGATIVDDITFKSPFLLMDYLLYPLLWGQFIYRKPIYRKFFQERHGF</sequence>
<evidence type="ECO:0000313" key="2">
    <source>
        <dbReference type="Proteomes" id="UP000611723"/>
    </source>
</evidence>
<dbReference type="Gene3D" id="3.30.530.20">
    <property type="match status" value="1"/>
</dbReference>
<dbReference type="RefSeq" id="WP_201432868.1">
    <property type="nucleotide sequence ID" value="NZ_JAEQBW010000015.1"/>
</dbReference>
<proteinExistence type="predicted"/>
<keyword evidence="2" id="KW-1185">Reference proteome</keyword>
<comment type="caution">
    <text evidence="1">The sequence shown here is derived from an EMBL/GenBank/DDBJ whole genome shotgun (WGS) entry which is preliminary data.</text>
</comment>